<proteinExistence type="predicted"/>
<dbReference type="SUPFAM" id="SSF117281">
    <property type="entry name" value="Kelch motif"/>
    <property type="match status" value="1"/>
</dbReference>
<keyword evidence="4" id="KW-1185">Reference proteome</keyword>
<evidence type="ECO:0000313" key="3">
    <source>
        <dbReference type="EMBL" id="KAK9825851.1"/>
    </source>
</evidence>
<keyword evidence="2" id="KW-0677">Repeat</keyword>
<dbReference type="Pfam" id="PF24681">
    <property type="entry name" value="Kelch_KLHDC2_KLHL20_DRC7"/>
    <property type="match status" value="1"/>
</dbReference>
<name>A0AAW1QWN0_9CHLO</name>
<dbReference type="Gene3D" id="2.120.10.80">
    <property type="entry name" value="Kelch-type beta propeller"/>
    <property type="match status" value="1"/>
</dbReference>
<dbReference type="Proteomes" id="UP001445335">
    <property type="component" value="Unassembled WGS sequence"/>
</dbReference>
<dbReference type="EMBL" id="JALJOU010000070">
    <property type="protein sequence ID" value="KAK9825851.1"/>
    <property type="molecule type" value="Genomic_DNA"/>
</dbReference>
<dbReference type="PANTHER" id="PTHR46093:SF18">
    <property type="entry name" value="FIBRONECTIN TYPE-III DOMAIN-CONTAINING PROTEIN"/>
    <property type="match status" value="1"/>
</dbReference>
<evidence type="ECO:0000256" key="2">
    <source>
        <dbReference type="ARBA" id="ARBA00022737"/>
    </source>
</evidence>
<comment type="caution">
    <text evidence="3">The sequence shown here is derived from an EMBL/GenBank/DDBJ whole genome shotgun (WGS) entry which is preliminary data.</text>
</comment>
<dbReference type="PANTHER" id="PTHR46093">
    <property type="entry name" value="ACYL-COA-BINDING DOMAIN-CONTAINING PROTEIN 5"/>
    <property type="match status" value="1"/>
</dbReference>
<dbReference type="InterPro" id="IPR015915">
    <property type="entry name" value="Kelch-typ_b-propeller"/>
</dbReference>
<dbReference type="AlphaFoldDB" id="A0AAW1QWN0"/>
<evidence type="ECO:0000313" key="4">
    <source>
        <dbReference type="Proteomes" id="UP001445335"/>
    </source>
</evidence>
<reference evidence="3 4" key="1">
    <citation type="journal article" date="2024" name="Nat. Commun.">
        <title>Phylogenomics reveals the evolutionary origins of lichenization in chlorophyte algae.</title>
        <authorList>
            <person name="Puginier C."/>
            <person name="Libourel C."/>
            <person name="Otte J."/>
            <person name="Skaloud P."/>
            <person name="Haon M."/>
            <person name="Grisel S."/>
            <person name="Petersen M."/>
            <person name="Berrin J.G."/>
            <person name="Delaux P.M."/>
            <person name="Dal Grande F."/>
            <person name="Keller J."/>
        </authorList>
    </citation>
    <scope>NUCLEOTIDE SEQUENCE [LARGE SCALE GENOMIC DNA]</scope>
    <source>
        <strain evidence="3 4">SAG 245.80</strain>
    </source>
</reference>
<keyword evidence="1" id="KW-0880">Kelch repeat</keyword>
<gene>
    <name evidence="3" type="ORF">WJX81_004094</name>
</gene>
<accession>A0AAW1QWN0</accession>
<evidence type="ECO:0000256" key="1">
    <source>
        <dbReference type="ARBA" id="ARBA00022441"/>
    </source>
</evidence>
<sequence length="817" mass="89828">MAAVAAVCALRELLQWRKFAGLYQGCQLRSAEHALVHMKARLRALEAFEKLGNWGQMCAHAQAVVRAEHRLAVRLWEIKAKAMEPEESAFEVMFRVGNVVHVIVAHPSIDEQTSRRALALEMLQIREKDNGKLDIESDGRCGLTMGALTIGGTVVVHNDCAIVWGSCRGCQAGAPVRDEGVPCLHLFEPAKRQWETVNQKTADRTDVWPEQRRSHTAVVYKDNMYVFGGDSVMSSKDLRTAERVYHDDIWQLNLKTHRWRCLLPDSRGPTQGKRPVARNAHGAFVHGSYMYIFGGICVDEVQAAMLPAMHNINPMMYQRRMLGDLWRFHLTEHTWEPVFTCGNMPTPRCEFGLVQPEPDRVVIFGGMAHNACGIFLLGDMFELSVTQRWWRQVVPDTAKQGRVRAMPVWPAGSASAMIAALPSGRLLIARLKHIPGPSGMTTLCRSTLAATLKLKDAPGNQREAAPYPRLPEGFDSHTTFRMSPDPRPVRGATVIGVVESRDPRSKCVAALLTLQSVVDLALSTDVAVPMKGAGALVRSQDPSNISIPVHECMKRVRPSDFAREVPFLPAGDPAFALSSGHLPGEAWWGAAAAVPTQIGWELLCTPAMVHQVVRYFGTVKALLFQDTEAAQRHFGEVKARSFAKSGSWIYPGYVETGHGESKQDGSRLDSYMAQTCAVQGAPEIDFTELMVMHHSFAEPGAACGGTGVAVDPHRGITFVTVLLVAARCFLRLHFSFRGSPDELSSQTEMLVHSAVSLAVEHRAAVVCEACCDGELLPLEQHPRAQHIKVCGGCGMVSSPSRPLPTAEQDDDTQIDID</sequence>
<organism evidence="3 4">
    <name type="scientific">Elliptochloris bilobata</name>
    <dbReference type="NCBI Taxonomy" id="381761"/>
    <lineage>
        <taxon>Eukaryota</taxon>
        <taxon>Viridiplantae</taxon>
        <taxon>Chlorophyta</taxon>
        <taxon>core chlorophytes</taxon>
        <taxon>Trebouxiophyceae</taxon>
        <taxon>Trebouxiophyceae incertae sedis</taxon>
        <taxon>Elliptochloris clade</taxon>
        <taxon>Elliptochloris</taxon>
    </lineage>
</organism>
<protein>
    <submittedName>
        <fullName evidence="3">Uncharacterized protein</fullName>
    </submittedName>
</protein>